<dbReference type="PROSITE" id="PS50195">
    <property type="entry name" value="PX"/>
    <property type="match status" value="1"/>
</dbReference>
<dbReference type="Gene3D" id="3.30.1520.10">
    <property type="entry name" value="Phox-like domain"/>
    <property type="match status" value="1"/>
</dbReference>
<evidence type="ECO:0008006" key="8">
    <source>
        <dbReference type="Google" id="ProtNLM"/>
    </source>
</evidence>
<evidence type="ECO:0000256" key="2">
    <source>
        <dbReference type="SAM" id="MobiDB-lite"/>
    </source>
</evidence>
<organism evidence="6 7">
    <name type="scientific">Strigamia maritima</name>
    <name type="common">European centipede</name>
    <name type="synonym">Geophilus maritimus</name>
    <dbReference type="NCBI Taxonomy" id="126957"/>
    <lineage>
        <taxon>Eukaryota</taxon>
        <taxon>Metazoa</taxon>
        <taxon>Ecdysozoa</taxon>
        <taxon>Arthropoda</taxon>
        <taxon>Myriapoda</taxon>
        <taxon>Chilopoda</taxon>
        <taxon>Pleurostigmophora</taxon>
        <taxon>Geophilomorpha</taxon>
        <taxon>Linotaeniidae</taxon>
        <taxon>Strigamia</taxon>
    </lineage>
</organism>
<keyword evidence="7" id="KW-1185">Reference proteome</keyword>
<dbReference type="PANTHER" id="PTHR22775">
    <property type="entry name" value="SORTING NEXIN"/>
    <property type="match status" value="1"/>
</dbReference>
<dbReference type="Pfam" id="PF02194">
    <property type="entry name" value="PXA"/>
    <property type="match status" value="1"/>
</dbReference>
<dbReference type="InterPro" id="IPR003114">
    <property type="entry name" value="Phox_assoc"/>
</dbReference>
<comment type="similarity">
    <text evidence="1">Belongs to the sorting nexin family.</text>
</comment>
<keyword evidence="3" id="KW-0812">Transmembrane</keyword>
<dbReference type="PROSITE" id="PS51207">
    <property type="entry name" value="PXA"/>
    <property type="match status" value="1"/>
</dbReference>
<accession>T1JD26</accession>
<feature type="transmembrane region" description="Helical" evidence="3">
    <location>
        <begin position="36"/>
        <end position="58"/>
    </location>
</feature>
<evidence type="ECO:0000259" key="4">
    <source>
        <dbReference type="PROSITE" id="PS50195"/>
    </source>
</evidence>
<dbReference type="Pfam" id="PF00787">
    <property type="entry name" value="PX"/>
    <property type="match status" value="1"/>
</dbReference>
<feature type="compositionally biased region" description="Polar residues" evidence="2">
    <location>
        <begin position="445"/>
        <end position="459"/>
    </location>
</feature>
<dbReference type="InterPro" id="IPR036871">
    <property type="entry name" value="PX_dom_sf"/>
</dbReference>
<dbReference type="InterPro" id="IPR013937">
    <property type="entry name" value="Sorting_nexin_C"/>
</dbReference>
<dbReference type="PANTHER" id="PTHR22775:SF3">
    <property type="entry name" value="SORTING NEXIN-13"/>
    <property type="match status" value="1"/>
</dbReference>
<reference evidence="6" key="2">
    <citation type="submission" date="2015-02" db="UniProtKB">
        <authorList>
            <consortium name="EnsemblMetazoa"/>
        </authorList>
    </citation>
    <scope>IDENTIFICATION</scope>
</reference>
<feature type="region of interest" description="Disordered" evidence="2">
    <location>
        <begin position="436"/>
        <end position="459"/>
    </location>
</feature>
<dbReference type="PhylomeDB" id="T1JD26"/>
<dbReference type="SUPFAM" id="SSF64268">
    <property type="entry name" value="PX domain"/>
    <property type="match status" value="1"/>
</dbReference>
<keyword evidence="3" id="KW-0472">Membrane</keyword>
<feature type="domain" description="PX" evidence="4">
    <location>
        <begin position="644"/>
        <end position="787"/>
    </location>
</feature>
<dbReference type="Pfam" id="PF08628">
    <property type="entry name" value="Nexin_C"/>
    <property type="match status" value="1"/>
</dbReference>
<dbReference type="STRING" id="126957.T1JD26"/>
<protein>
    <recommendedName>
        <fullName evidence="8">PX domain-containing protein</fullName>
    </recommendedName>
</protein>
<evidence type="ECO:0000256" key="1">
    <source>
        <dbReference type="ARBA" id="ARBA00010883"/>
    </source>
</evidence>
<reference evidence="7" key="1">
    <citation type="submission" date="2011-05" db="EMBL/GenBank/DDBJ databases">
        <authorList>
            <person name="Richards S.R."/>
            <person name="Qu J."/>
            <person name="Jiang H."/>
            <person name="Jhangiani S.N."/>
            <person name="Agravi P."/>
            <person name="Goodspeed R."/>
            <person name="Gross S."/>
            <person name="Mandapat C."/>
            <person name="Jackson L."/>
            <person name="Mathew T."/>
            <person name="Pu L."/>
            <person name="Thornton R."/>
            <person name="Saada N."/>
            <person name="Wilczek-Boney K.B."/>
            <person name="Lee S."/>
            <person name="Kovar C."/>
            <person name="Wu Y."/>
            <person name="Scherer S.E."/>
            <person name="Worley K.C."/>
            <person name="Muzny D.M."/>
            <person name="Gibbs R."/>
        </authorList>
    </citation>
    <scope>NUCLEOTIDE SEQUENCE</scope>
    <source>
        <strain evidence="7">Brora</strain>
    </source>
</reference>
<proteinExistence type="inferred from homology"/>
<dbReference type="InterPro" id="IPR001683">
    <property type="entry name" value="PX_dom"/>
</dbReference>
<name>T1JD26_STRMM</name>
<evidence type="ECO:0000313" key="7">
    <source>
        <dbReference type="Proteomes" id="UP000014500"/>
    </source>
</evidence>
<dbReference type="SMART" id="SM00313">
    <property type="entry name" value="PXA"/>
    <property type="match status" value="1"/>
</dbReference>
<dbReference type="EnsemblMetazoa" id="SMAR011705-RA">
    <property type="protein sequence ID" value="SMAR011705-PA"/>
    <property type="gene ID" value="SMAR011705"/>
</dbReference>
<dbReference type="Proteomes" id="UP000014500">
    <property type="component" value="Unassembled WGS sequence"/>
</dbReference>
<sequence length="1101" mass="125591">MQRKAKPQIWIIKSILSLRTSRTVPLKMLRHVSEGLEICVSCGNFFLVIIPCCLWNIVLNLCVTLFTCALASYCLTKHFLHRNTTIPSAVILDVVKKLRTEKHSSRNISSSQDPEKEKQGGAMKSIESQIYGAHCTTNVTIDSCIHFIMRDFVNSWYQNVSYHHQFSNEIYYLMEDLSVALTSRLRKVNKYNAVKKFIRLYHIYFKHYLEALETVCVNSNRETIFECLSETQGIEDNFKHWHRALKDSNSEILYMRSVINTLLEILTPVDILMCILSRHILAEILVRNVMIPLMDFLSNPDWLNRKLIILLSEVTEVCVNSSRGTENTVLYNEEINEGSVADDVIERQSNEDEKLSQHSDDVNEENVNFVEEISEVVEFKELKSSSNSLESETESAETLNYTQTVITNGKLLSSDESTSNTVRNEKLAPQNCKFARKSSIADTRPSGSNGKTESVMPTSKSLEHLSTLFMNKLSDMEKPIEYITENLAQYFRISNDHTKSTKSDDSGSEHSRSRRDSTISRDNEGICTKSDCDTAKSISSALGNAMMASTGPVLSDKLDNLEVSNLTHTAKDCLRLPLEDSSSKDSCQNSIDGNNSRDNCRLRLNLKSPAAYFFHPTSKTPQSLESSDGVLEAVEMSPDSRCFMNLHIPRTEIADESNGSGQYALYCIEYEAWFLDNTSPTTISDSCPYEDVAEHRMVLQGNQVKRRFREFCTLHSRLEENPRLRQHLQDIQKPNRWLSLPFNKTDKETIEDRRTILEKYLQKLISKEELAASIELREFLAYGSDASIAYVKKVPDSMVPRIDKFLVRKVSGMLEKIRTALPTLPSETSPTDHRRGFLGFQFGNQDDTYSILLQFGFTEKDINNIEEHLRKFINNSQYGELAEETTNANKGIPTPLTPVSSSANLTFDYNNKNVNHVSDNFNGNAALLIKQMAAIDCEVPLTSSIVNLFIDLMSQTDTILKKDRFLLVFKLLNGKLMESWLHEKIDEYTTNDVCIRHVGRIRDAIWPGGLLPMEPDVGRTEEEKCQTKEETIHCLQRFLPAILPMIIENHSYEKCIELFLDSFQHSKLLRHFFYNVFDLIIDVLAPETKTENFQSRLAGVL</sequence>
<keyword evidence="3" id="KW-1133">Transmembrane helix</keyword>
<feature type="domain" description="PXA" evidence="5">
    <location>
        <begin position="134"/>
        <end position="315"/>
    </location>
</feature>
<dbReference type="GO" id="GO:0035091">
    <property type="term" value="F:phosphatidylinositol binding"/>
    <property type="evidence" value="ECO:0007669"/>
    <property type="project" value="InterPro"/>
</dbReference>
<evidence type="ECO:0000256" key="3">
    <source>
        <dbReference type="SAM" id="Phobius"/>
    </source>
</evidence>
<dbReference type="eggNOG" id="ENOG502QQBH">
    <property type="taxonomic scope" value="Eukaryota"/>
</dbReference>
<evidence type="ECO:0000259" key="5">
    <source>
        <dbReference type="PROSITE" id="PS51207"/>
    </source>
</evidence>
<dbReference type="SMART" id="SM00312">
    <property type="entry name" value="PX"/>
    <property type="match status" value="1"/>
</dbReference>
<dbReference type="EMBL" id="JH432094">
    <property type="status" value="NOT_ANNOTATED_CDS"/>
    <property type="molecule type" value="Genomic_DNA"/>
</dbReference>
<dbReference type="HOGENOM" id="CLU_012033_0_0_1"/>
<evidence type="ECO:0000313" key="6">
    <source>
        <dbReference type="EnsemblMetazoa" id="SMAR011705-PA"/>
    </source>
</evidence>
<dbReference type="OMA" id="CGQHLQS"/>
<dbReference type="AlphaFoldDB" id="T1JD26"/>
<feature type="region of interest" description="Disordered" evidence="2">
    <location>
        <begin position="497"/>
        <end position="523"/>
    </location>
</feature>